<proteinExistence type="predicted"/>
<evidence type="ECO:0000313" key="1">
    <source>
        <dbReference type="EMBL" id="CAG8596765.1"/>
    </source>
</evidence>
<evidence type="ECO:0000313" key="2">
    <source>
        <dbReference type="Proteomes" id="UP000789920"/>
    </source>
</evidence>
<name>A0ACA9MK90_9GLOM</name>
<accession>A0ACA9MK90</accession>
<comment type="caution">
    <text evidence="1">The sequence shown here is derived from an EMBL/GenBank/DDBJ whole genome shotgun (WGS) entry which is preliminary data.</text>
</comment>
<keyword evidence="2" id="KW-1185">Reference proteome</keyword>
<dbReference type="Proteomes" id="UP000789920">
    <property type="component" value="Unassembled WGS sequence"/>
</dbReference>
<dbReference type="EMBL" id="CAJVQC010008787">
    <property type="protein sequence ID" value="CAG8596765.1"/>
    <property type="molecule type" value="Genomic_DNA"/>
</dbReference>
<feature type="non-terminal residue" evidence="1">
    <location>
        <position position="158"/>
    </location>
</feature>
<gene>
    <name evidence="1" type="ORF">RPERSI_LOCUS5761</name>
</gene>
<protein>
    <submittedName>
        <fullName evidence="1">8019_t:CDS:1</fullName>
    </submittedName>
</protein>
<sequence length="158" mass="18383">MDLLYCKTCRTYKAPETFYETKTCSECLTRIKESKKRKYEENFTSLPDSKENIIDVNNITDVIYKALANVEDIDENLESSCEFYFEQAINLDMLINEIPADIEENKYEHYLASKIVNYIEKGDGLLSIAINLTSNCANIKLSHKQLHQRPKYTMVSEQ</sequence>
<organism evidence="1 2">
    <name type="scientific">Racocetra persica</name>
    <dbReference type="NCBI Taxonomy" id="160502"/>
    <lineage>
        <taxon>Eukaryota</taxon>
        <taxon>Fungi</taxon>
        <taxon>Fungi incertae sedis</taxon>
        <taxon>Mucoromycota</taxon>
        <taxon>Glomeromycotina</taxon>
        <taxon>Glomeromycetes</taxon>
        <taxon>Diversisporales</taxon>
        <taxon>Gigasporaceae</taxon>
        <taxon>Racocetra</taxon>
    </lineage>
</organism>
<reference evidence="1" key="1">
    <citation type="submission" date="2021-06" db="EMBL/GenBank/DDBJ databases">
        <authorList>
            <person name="Kallberg Y."/>
            <person name="Tangrot J."/>
            <person name="Rosling A."/>
        </authorList>
    </citation>
    <scope>NUCLEOTIDE SEQUENCE</scope>
    <source>
        <strain evidence="1">MA461A</strain>
    </source>
</reference>